<dbReference type="Gene3D" id="1.10.520.20">
    <property type="entry name" value="N-terminal domain of the delta subunit of the F1F0-ATP synthase"/>
    <property type="match status" value="1"/>
</dbReference>
<dbReference type="GO" id="GO:0005886">
    <property type="term" value="C:plasma membrane"/>
    <property type="evidence" value="ECO:0007669"/>
    <property type="project" value="UniProtKB-SubCell"/>
</dbReference>
<dbReference type="InterPro" id="IPR020781">
    <property type="entry name" value="ATPase_OSCP/d_CS"/>
</dbReference>
<dbReference type="NCBIfam" id="TIGR01145">
    <property type="entry name" value="ATP_synt_delta"/>
    <property type="match status" value="1"/>
</dbReference>
<name>A0A177LHN0_9ACTN</name>
<dbReference type="NCBIfam" id="NF009967">
    <property type="entry name" value="PRK13430.1"/>
    <property type="match status" value="1"/>
</dbReference>
<evidence type="ECO:0000256" key="5">
    <source>
        <dbReference type="ARBA" id="ARBA00023136"/>
    </source>
</evidence>
<dbReference type="InterPro" id="IPR026015">
    <property type="entry name" value="ATP_synth_OSCP/delta_N_sf"/>
</dbReference>
<evidence type="ECO:0000313" key="11">
    <source>
        <dbReference type="EMBL" id="TCW24720.1"/>
    </source>
</evidence>
<evidence type="ECO:0000256" key="4">
    <source>
        <dbReference type="ARBA" id="ARBA00023065"/>
    </source>
</evidence>
<dbReference type="Proteomes" id="UP001560293">
    <property type="component" value="Unassembled WGS sequence"/>
</dbReference>
<reference evidence="9" key="2">
    <citation type="submission" date="2022-04" db="EMBL/GenBank/DDBJ databases">
        <title>Human microbiome associated bacterial genomes.</title>
        <authorList>
            <person name="Sandstrom S."/>
            <person name="Salamzade R."/>
            <person name="Kalan L.R."/>
        </authorList>
    </citation>
    <scope>NUCLEOTIDE SEQUENCE</scope>
    <source>
        <strain evidence="9">P3-SID1762</strain>
    </source>
</reference>
<evidence type="ECO:0000256" key="3">
    <source>
        <dbReference type="ARBA" id="ARBA00022781"/>
    </source>
</evidence>
<gene>
    <name evidence="8" type="primary">atpH</name>
    <name evidence="10" type="ORF">AB6N35_15835</name>
    <name evidence="11" type="ORF">EDD19_106177</name>
    <name evidence="9" type="ORF">M3D93_07495</name>
</gene>
<sequence>MHAASRDALDQTREALKSALAADPAGGATGAKVGQELFQVVDVLEDNRSLRVAVADTSAPVEARQDLVRGVFGWKVDQTTLDLLLAAVSRDWSNPRELRAGLILLGREALLRSAEQQGQLQTVEDELFRLGRIVAGDAEFEQALADKTAPADAKRALLAQVLYGKVTAVTEALASQAVARPAGMPADDFMEISRQAAELRGRAVAVVTSAEPLTEQQTDDLRGRLASIYGRELAIHNDVDPALLGGAVVRVGDEIIDGSVAGRLDALRRTLR</sequence>
<keyword evidence="7 8" id="KW-0066">ATP synthesis</keyword>
<keyword evidence="3 8" id="KW-0375">Hydrogen ion transport</keyword>
<dbReference type="GO" id="GO:0045259">
    <property type="term" value="C:proton-transporting ATP synthase complex"/>
    <property type="evidence" value="ECO:0007669"/>
    <property type="project" value="UniProtKB-KW"/>
</dbReference>
<dbReference type="GeneID" id="89530878"/>
<comment type="subcellular location">
    <subcellularLocation>
        <location evidence="8">Cell membrane</location>
        <topology evidence="8">Peripheral membrane protein</topology>
    </subcellularLocation>
    <subcellularLocation>
        <location evidence="1">Membrane</location>
    </subcellularLocation>
</comment>
<reference evidence="10" key="4">
    <citation type="submission" date="2024-07" db="EMBL/GenBank/DDBJ databases">
        <authorList>
            <person name="Wildschutte H."/>
        </authorList>
    </citation>
    <scope>NUCLEOTIDE SEQUENCE</scope>
    <source>
        <strain evidence="10">N60</strain>
    </source>
</reference>
<evidence type="ECO:0000313" key="13">
    <source>
        <dbReference type="Proteomes" id="UP001560293"/>
    </source>
</evidence>
<organism evidence="11 12">
    <name type="scientific">Dietzia cinnamea</name>
    <dbReference type="NCBI Taxonomy" id="321318"/>
    <lineage>
        <taxon>Bacteria</taxon>
        <taxon>Bacillati</taxon>
        <taxon>Actinomycetota</taxon>
        <taxon>Actinomycetes</taxon>
        <taxon>Mycobacteriales</taxon>
        <taxon>Dietziaceae</taxon>
        <taxon>Dietzia</taxon>
    </lineage>
</organism>
<keyword evidence="6 8" id="KW-0139">CF(1)</keyword>
<proteinExistence type="inferred from homology"/>
<dbReference type="GO" id="GO:0046933">
    <property type="term" value="F:proton-transporting ATP synthase activity, rotational mechanism"/>
    <property type="evidence" value="ECO:0007669"/>
    <property type="project" value="UniProtKB-UniRule"/>
</dbReference>
<evidence type="ECO:0000256" key="6">
    <source>
        <dbReference type="ARBA" id="ARBA00023196"/>
    </source>
</evidence>
<dbReference type="EMBL" id="SMCX01000006">
    <property type="protein sequence ID" value="TCW24720.1"/>
    <property type="molecule type" value="Genomic_DNA"/>
</dbReference>
<dbReference type="PROSITE" id="PS00389">
    <property type="entry name" value="ATPASE_DELTA"/>
    <property type="match status" value="1"/>
</dbReference>
<dbReference type="HAMAP" id="MF_01416">
    <property type="entry name" value="ATP_synth_delta_bact"/>
    <property type="match status" value="1"/>
</dbReference>
<dbReference type="InterPro" id="IPR000711">
    <property type="entry name" value="ATPase_OSCP/dsu"/>
</dbReference>
<keyword evidence="8" id="KW-1003">Cell membrane</keyword>
<evidence type="ECO:0000313" key="10">
    <source>
        <dbReference type="EMBL" id="MEX6465784.1"/>
    </source>
</evidence>
<dbReference type="PANTHER" id="PTHR11910">
    <property type="entry name" value="ATP SYNTHASE DELTA CHAIN"/>
    <property type="match status" value="1"/>
</dbReference>
<keyword evidence="4 8" id="KW-0406">Ion transport</keyword>
<evidence type="ECO:0000256" key="7">
    <source>
        <dbReference type="ARBA" id="ARBA00023310"/>
    </source>
</evidence>
<protein>
    <recommendedName>
        <fullName evidence="8">ATP synthase subunit delta</fullName>
    </recommendedName>
    <alternativeName>
        <fullName evidence="8">ATP synthase F(1) sector subunit delta</fullName>
    </alternativeName>
    <alternativeName>
        <fullName evidence="8">F-type ATPase subunit delta</fullName>
        <shortName evidence="8">F-ATPase subunit delta</shortName>
    </alternativeName>
</protein>
<keyword evidence="5 8" id="KW-0472">Membrane</keyword>
<dbReference type="Pfam" id="PF00213">
    <property type="entry name" value="OSCP"/>
    <property type="match status" value="1"/>
</dbReference>
<dbReference type="EMBL" id="JALXTC010000027">
    <property type="protein sequence ID" value="MCT2117601.1"/>
    <property type="molecule type" value="Genomic_DNA"/>
</dbReference>
<evidence type="ECO:0000256" key="8">
    <source>
        <dbReference type="HAMAP-Rule" id="MF_01416"/>
    </source>
</evidence>
<comment type="function">
    <text evidence="8">This protein is part of the stalk that links CF(0) to CF(1). It either transmits conformational changes from CF(0) to CF(1) or is implicated in proton conduction.</text>
</comment>
<dbReference type="PRINTS" id="PR00125">
    <property type="entry name" value="ATPASEDELTA"/>
</dbReference>
<reference evidence="11 12" key="1">
    <citation type="submission" date="2019-03" db="EMBL/GenBank/DDBJ databases">
        <title>Root nodule microbial communities of legume samples collected from USA, Mexico and Botswana.</title>
        <authorList>
            <person name="Hirsch A."/>
        </authorList>
    </citation>
    <scope>NUCLEOTIDE SEQUENCE [LARGE SCALE GENOMIC DNA]</scope>
    <source>
        <strain evidence="11 12">55</strain>
    </source>
</reference>
<comment type="similarity">
    <text evidence="8">Belongs to the ATPase delta chain family.</text>
</comment>
<dbReference type="AlphaFoldDB" id="A0A177LHN0"/>
<dbReference type="OrthoDB" id="5242917at2"/>
<reference evidence="13" key="3">
    <citation type="submission" date="2024-07" db="EMBL/GenBank/DDBJ databases">
        <title>Pseudomonas strain that inhibits Aeromonas fish pathogens.</title>
        <authorList>
            <person name="Wildschutte H."/>
        </authorList>
    </citation>
    <scope>NUCLEOTIDE SEQUENCE [LARGE SCALE GENOMIC DNA]</scope>
    <source>
        <strain evidence="13">n60</strain>
    </source>
</reference>
<dbReference type="Proteomes" id="UP001206890">
    <property type="component" value="Unassembled WGS sequence"/>
</dbReference>
<evidence type="ECO:0000256" key="2">
    <source>
        <dbReference type="ARBA" id="ARBA00022448"/>
    </source>
</evidence>
<dbReference type="EMBL" id="JBFTEZ010000002">
    <property type="protein sequence ID" value="MEX6465784.1"/>
    <property type="molecule type" value="Genomic_DNA"/>
</dbReference>
<keyword evidence="13" id="KW-1185">Reference proteome</keyword>
<comment type="caution">
    <text evidence="11">The sequence shown here is derived from an EMBL/GenBank/DDBJ whole genome shotgun (WGS) entry which is preliminary data.</text>
</comment>
<comment type="function">
    <text evidence="8">F(1)F(0) ATP synthase produces ATP from ADP in the presence of a proton or sodium gradient. F-type ATPases consist of two structural domains, F(1) containing the extramembraneous catalytic core and F(0) containing the membrane proton channel, linked together by a central stalk and a peripheral stalk. During catalysis, ATP synthesis in the catalytic domain of F(1) is coupled via a rotary mechanism of the central stalk subunits to proton translocation.</text>
</comment>
<dbReference type="Proteomes" id="UP000295805">
    <property type="component" value="Unassembled WGS sequence"/>
</dbReference>
<evidence type="ECO:0000313" key="9">
    <source>
        <dbReference type="EMBL" id="MCT2117601.1"/>
    </source>
</evidence>
<evidence type="ECO:0000256" key="1">
    <source>
        <dbReference type="ARBA" id="ARBA00004370"/>
    </source>
</evidence>
<evidence type="ECO:0000313" key="12">
    <source>
        <dbReference type="Proteomes" id="UP000295805"/>
    </source>
</evidence>
<keyword evidence="2 8" id="KW-0813">Transport</keyword>
<accession>A0A177LHN0</accession>
<dbReference type="RefSeq" id="WP_007627619.1">
    <property type="nucleotide sequence ID" value="NZ_CP143053.1"/>
</dbReference>